<reference evidence="1" key="1">
    <citation type="submission" date="2023-06" db="EMBL/GenBank/DDBJ databases">
        <authorList>
            <person name="Kurt Z."/>
        </authorList>
    </citation>
    <scope>NUCLEOTIDE SEQUENCE</scope>
</reference>
<comment type="caution">
    <text evidence="1">The sequence shown here is derived from an EMBL/GenBank/DDBJ whole genome shotgun (WGS) entry which is preliminary data.</text>
</comment>
<name>A0AA86UL99_9EUKA</name>
<proteinExistence type="predicted"/>
<evidence type="ECO:0000313" key="3">
    <source>
        <dbReference type="Proteomes" id="UP001642409"/>
    </source>
</evidence>
<evidence type="ECO:0000313" key="1">
    <source>
        <dbReference type="EMBL" id="CAI9962635.1"/>
    </source>
</evidence>
<gene>
    <name evidence="2" type="ORF">HINF_LOCUS32837</name>
    <name evidence="1" type="ORF">HINF_LOCUS50280</name>
</gene>
<sequence>MITQSKNQNIYKFEEEFLNVMCQKFKQSFCEIRDTIIHHKRMCYENHIQFLLDFEFIGKTCGMTAFQARNALETIKQKHLSPLDPKVKQQLKERMEQLWETTKDEGEIKAEIEKQFKFSTQYNLNLKSVENFINAQLRKMRKNNEKQ</sequence>
<organism evidence="1">
    <name type="scientific">Hexamita inflata</name>
    <dbReference type="NCBI Taxonomy" id="28002"/>
    <lineage>
        <taxon>Eukaryota</taxon>
        <taxon>Metamonada</taxon>
        <taxon>Diplomonadida</taxon>
        <taxon>Hexamitidae</taxon>
        <taxon>Hexamitinae</taxon>
        <taxon>Hexamita</taxon>
    </lineage>
</organism>
<protein>
    <submittedName>
        <fullName evidence="2">Hypothetical_protein</fullName>
    </submittedName>
</protein>
<dbReference type="EMBL" id="CAXDID020000113">
    <property type="protein sequence ID" value="CAL6029960.1"/>
    <property type="molecule type" value="Genomic_DNA"/>
</dbReference>
<dbReference type="EMBL" id="CATOUU010000959">
    <property type="protein sequence ID" value="CAI9962635.1"/>
    <property type="molecule type" value="Genomic_DNA"/>
</dbReference>
<dbReference type="AlphaFoldDB" id="A0AA86UL99"/>
<reference evidence="2 3" key="2">
    <citation type="submission" date="2024-07" db="EMBL/GenBank/DDBJ databases">
        <authorList>
            <person name="Akdeniz Z."/>
        </authorList>
    </citation>
    <scope>NUCLEOTIDE SEQUENCE [LARGE SCALE GENOMIC DNA]</scope>
</reference>
<evidence type="ECO:0000313" key="2">
    <source>
        <dbReference type="EMBL" id="CAL6029960.1"/>
    </source>
</evidence>
<keyword evidence="3" id="KW-1185">Reference proteome</keyword>
<dbReference type="Proteomes" id="UP001642409">
    <property type="component" value="Unassembled WGS sequence"/>
</dbReference>
<accession>A0AA86UL99</accession>